<name>A0A395IHG9_9HELO</name>
<evidence type="ECO:0000256" key="1">
    <source>
        <dbReference type="SAM" id="MobiDB-lite"/>
    </source>
</evidence>
<feature type="compositionally biased region" description="Basic residues" evidence="1">
    <location>
        <begin position="63"/>
        <end position="73"/>
    </location>
</feature>
<dbReference type="AlphaFoldDB" id="A0A395IHG9"/>
<evidence type="ECO:0000313" key="2">
    <source>
        <dbReference type="EMBL" id="RAL59775.1"/>
    </source>
</evidence>
<feature type="compositionally biased region" description="Basic and acidic residues" evidence="1">
    <location>
        <begin position="74"/>
        <end position="84"/>
    </location>
</feature>
<dbReference type="EMBL" id="QKRW01000048">
    <property type="protein sequence ID" value="RAL59775.1"/>
    <property type="molecule type" value="Genomic_DNA"/>
</dbReference>
<feature type="region of interest" description="Disordered" evidence="1">
    <location>
        <begin position="1"/>
        <end position="84"/>
    </location>
</feature>
<keyword evidence="3" id="KW-1185">Reference proteome</keyword>
<evidence type="ECO:0000313" key="3">
    <source>
        <dbReference type="Proteomes" id="UP000249056"/>
    </source>
</evidence>
<sequence>MSRFWENLPWNEDEANRQSEQQYEPDFTQGSWYNIPYQKRKLLASPPTTTDPPPSPHPPNNKSKNKKAAKKAYRREQREDACKEKASLDHMDRSKYLKIWQAADRAAYGTAYDEFSTSAEAFLADHTKAFPQLKKHGCERKNCVKATLLGVCHHEVEAILG</sequence>
<gene>
    <name evidence="2" type="ORF">DID88_000404</name>
</gene>
<reference evidence="2 3" key="1">
    <citation type="submission" date="2018-06" db="EMBL/GenBank/DDBJ databases">
        <title>Genome Sequence of the Brown Rot Fungal Pathogen Monilinia fructigena.</title>
        <authorList>
            <person name="Landi L."/>
            <person name="De Miccolis Angelini R.M."/>
            <person name="Pollastro S."/>
            <person name="Abate D."/>
            <person name="Faretra F."/>
            <person name="Romanazzi G."/>
        </authorList>
    </citation>
    <scope>NUCLEOTIDE SEQUENCE [LARGE SCALE GENOMIC DNA]</scope>
    <source>
        <strain evidence="2 3">Mfrg269</strain>
    </source>
</reference>
<proteinExistence type="predicted"/>
<comment type="caution">
    <text evidence="2">The sequence shown here is derived from an EMBL/GenBank/DDBJ whole genome shotgun (WGS) entry which is preliminary data.</text>
</comment>
<organism evidence="2 3">
    <name type="scientific">Monilinia fructigena</name>
    <dbReference type="NCBI Taxonomy" id="38457"/>
    <lineage>
        <taxon>Eukaryota</taxon>
        <taxon>Fungi</taxon>
        <taxon>Dikarya</taxon>
        <taxon>Ascomycota</taxon>
        <taxon>Pezizomycotina</taxon>
        <taxon>Leotiomycetes</taxon>
        <taxon>Helotiales</taxon>
        <taxon>Sclerotiniaceae</taxon>
        <taxon>Monilinia</taxon>
    </lineage>
</organism>
<feature type="compositionally biased region" description="Polar residues" evidence="1">
    <location>
        <begin position="18"/>
        <end position="32"/>
    </location>
</feature>
<dbReference type="Proteomes" id="UP000249056">
    <property type="component" value="Unassembled WGS sequence"/>
</dbReference>
<feature type="compositionally biased region" description="Pro residues" evidence="1">
    <location>
        <begin position="49"/>
        <end position="59"/>
    </location>
</feature>
<accession>A0A395IHG9</accession>
<protein>
    <submittedName>
        <fullName evidence="2">Uncharacterized protein</fullName>
    </submittedName>
</protein>
<dbReference type="OrthoDB" id="4764735at2759"/>